<proteinExistence type="inferred from homology"/>
<reference evidence="5" key="2">
    <citation type="submission" date="2025-08" db="UniProtKB">
        <authorList>
            <consortium name="Ensembl"/>
        </authorList>
    </citation>
    <scope>IDENTIFICATION</scope>
</reference>
<dbReference type="PRINTS" id="PR02055">
    <property type="entry name" value="PROTEINF105"/>
</dbReference>
<dbReference type="GeneTree" id="ENSGT00390000009802"/>
<organism evidence="5 6">
    <name type="scientific">Erpetoichthys calabaricus</name>
    <name type="common">Rope fish</name>
    <name type="synonym">Calamoichthys calabaricus</name>
    <dbReference type="NCBI Taxonomy" id="27687"/>
    <lineage>
        <taxon>Eukaryota</taxon>
        <taxon>Metazoa</taxon>
        <taxon>Chordata</taxon>
        <taxon>Craniata</taxon>
        <taxon>Vertebrata</taxon>
        <taxon>Euteleostomi</taxon>
        <taxon>Actinopterygii</taxon>
        <taxon>Polypteriformes</taxon>
        <taxon>Polypteridae</taxon>
        <taxon>Erpetoichthys</taxon>
    </lineage>
</organism>
<evidence type="ECO:0000313" key="6">
    <source>
        <dbReference type="Proteomes" id="UP000694620"/>
    </source>
</evidence>
<dbReference type="InterPro" id="IPR023235">
    <property type="entry name" value="FAM105"/>
</dbReference>
<reference evidence="5" key="3">
    <citation type="submission" date="2025-09" db="UniProtKB">
        <authorList>
            <consortium name="Ensembl"/>
        </authorList>
    </citation>
    <scope>IDENTIFICATION</scope>
</reference>
<feature type="compositionally biased region" description="Polar residues" evidence="4">
    <location>
        <begin position="42"/>
        <end position="58"/>
    </location>
</feature>
<keyword evidence="3" id="KW-0963">Cytoplasm</keyword>
<dbReference type="GO" id="GO:0005737">
    <property type="term" value="C:cytoplasm"/>
    <property type="evidence" value="ECO:0007669"/>
    <property type="project" value="UniProtKB-SubCell"/>
</dbReference>
<protein>
    <submittedName>
        <fullName evidence="5">OTU deubiquitinase with linear linkage specificity</fullName>
    </submittedName>
</protein>
<accession>A0A8C4X5G7</accession>
<name>A0A8C4X5G7_ERPCA</name>
<evidence type="ECO:0000256" key="2">
    <source>
        <dbReference type="ARBA" id="ARBA00010267"/>
    </source>
</evidence>
<gene>
    <name evidence="5" type="primary">OTULIN</name>
</gene>
<dbReference type="Pfam" id="PF16218">
    <property type="entry name" value="Peptidase_C101"/>
    <property type="match status" value="1"/>
</dbReference>
<dbReference type="PANTHER" id="PTHR33662">
    <property type="entry name" value="OTU DEUBIQUITINASE WITH LINEAR LINKAGE-SPECIFICITY A-RELATED"/>
    <property type="match status" value="1"/>
</dbReference>
<evidence type="ECO:0000256" key="1">
    <source>
        <dbReference type="ARBA" id="ARBA00004496"/>
    </source>
</evidence>
<comment type="similarity">
    <text evidence="2">Belongs to the peptidase C65 family. Otulin subfamily.</text>
</comment>
<reference evidence="5" key="1">
    <citation type="submission" date="2021-06" db="EMBL/GenBank/DDBJ databases">
        <authorList>
            <consortium name="Wellcome Sanger Institute Data Sharing"/>
        </authorList>
    </citation>
    <scope>NUCLEOTIDE SEQUENCE [LARGE SCALE GENOMIC DNA]</scope>
</reference>
<keyword evidence="6" id="KW-1185">Reference proteome</keyword>
<dbReference type="GO" id="GO:1990108">
    <property type="term" value="P:protein linear deubiquitination"/>
    <property type="evidence" value="ECO:0007669"/>
    <property type="project" value="TreeGrafter"/>
</dbReference>
<comment type="subcellular location">
    <subcellularLocation>
        <location evidence="1">Cytoplasm</location>
    </subcellularLocation>
</comment>
<dbReference type="InterPro" id="IPR023236">
    <property type="entry name" value="OTULINL"/>
</dbReference>
<evidence type="ECO:0000313" key="5">
    <source>
        <dbReference type="Ensembl" id="ENSECRP00000006186.1"/>
    </source>
</evidence>
<dbReference type="PRINTS" id="PR02056">
    <property type="entry name" value="PROTEINF105A"/>
</dbReference>
<feature type="region of interest" description="Disordered" evidence="4">
    <location>
        <begin position="36"/>
        <end position="74"/>
    </location>
</feature>
<sequence>MKRTHEGSIKEQHKMGICCTKPSASSDEIKVLLQKNEEHQQKNNTGAYTHQTLKTNTDTPDREEDQILESDTKNDFKFLESTHEKQQESEPVVALNPVLSVTSHQNERKDPDKDCHTVIIKGEKESEAQLNNDPKKDGLEAASSRKEIKYGGFTGGVQQSAVNRTGIASDPKSDNKVQETVGEQQCNQTSHRTANDSSKEISILHQTDHILCQKCTEINEVEDLDDIGEDFTKENARCAVSNGSNSLSHNYNAPSAVMETQNENESTTETYGHQSDTFLDHNTPKEHTDVANEPDTASEIDLYRGEEEMQEGNHLDENRTRSEEYLLVSQDRCSISPEVDILTYSEKEWRGNTAKSALIRKGYEDVSKSYKGLRRVRGDNYCALRATLYQTLIRSDDLPIWLQGEDILQLPLKLGADNKWIEQWRLPHAHQSQNRNFKDIILECLELLKKKWEEVVLLPTVEDKETACDEIFRNGDEENSLLEAIKFLMLGTAIELYNNMQQDKEVPLFCWLLFARDTSKTPCSFLINHLNHVGLSGGLEQVEMFLLGYTLQYTITVYRLYKCETDEFISYYPDDHKEDWPEVCLITEDDRHYNVPVKSKKKRA</sequence>
<dbReference type="GO" id="GO:0004843">
    <property type="term" value="F:cysteine-type deubiquitinase activity"/>
    <property type="evidence" value="ECO:0007669"/>
    <property type="project" value="TreeGrafter"/>
</dbReference>
<dbReference type="Proteomes" id="UP000694620">
    <property type="component" value="Chromosome 6"/>
</dbReference>
<evidence type="ECO:0000256" key="3">
    <source>
        <dbReference type="ARBA" id="ARBA00022490"/>
    </source>
</evidence>
<dbReference type="Ensembl" id="ENSECRT00000006285.1">
    <property type="protein sequence ID" value="ENSECRP00000006186.1"/>
    <property type="gene ID" value="ENSECRG00000004116.1"/>
</dbReference>
<dbReference type="PANTHER" id="PTHR33662:SF3">
    <property type="entry name" value="FIBROUS SHEATH CABYR-BINDING PROTEIN-LIKE-RELATED"/>
    <property type="match status" value="1"/>
</dbReference>
<evidence type="ECO:0000256" key="4">
    <source>
        <dbReference type="SAM" id="MobiDB-lite"/>
    </source>
</evidence>
<dbReference type="AlphaFoldDB" id="A0A8C4X5G7"/>